<evidence type="ECO:0000313" key="3">
    <source>
        <dbReference type="Proteomes" id="UP000191144"/>
    </source>
</evidence>
<gene>
    <name evidence="2" type="ORF">LAME_0H00562G</name>
</gene>
<dbReference type="OrthoDB" id="2307332at2759"/>
<dbReference type="InterPro" id="IPR036910">
    <property type="entry name" value="HMG_box_dom_sf"/>
</dbReference>
<feature type="region of interest" description="Disordered" evidence="1">
    <location>
        <begin position="56"/>
        <end position="80"/>
    </location>
</feature>
<dbReference type="AlphaFoldDB" id="A0A1G4KD34"/>
<accession>A0A1G4KD34</accession>
<evidence type="ECO:0000256" key="1">
    <source>
        <dbReference type="SAM" id="MobiDB-lite"/>
    </source>
</evidence>
<organism evidence="2 3">
    <name type="scientific">Lachancea meyersii CBS 8951</name>
    <dbReference type="NCBI Taxonomy" id="1266667"/>
    <lineage>
        <taxon>Eukaryota</taxon>
        <taxon>Fungi</taxon>
        <taxon>Dikarya</taxon>
        <taxon>Ascomycota</taxon>
        <taxon>Saccharomycotina</taxon>
        <taxon>Saccharomycetes</taxon>
        <taxon>Saccharomycetales</taxon>
        <taxon>Saccharomycetaceae</taxon>
        <taxon>Lachancea</taxon>
    </lineage>
</organism>
<protein>
    <submittedName>
        <fullName evidence="2">LAME_0H00562g1_1</fullName>
    </submittedName>
</protein>
<dbReference type="Proteomes" id="UP000191144">
    <property type="component" value="Chromosome H"/>
</dbReference>
<dbReference type="EMBL" id="LT598480">
    <property type="protein sequence ID" value="SCV02439.1"/>
    <property type="molecule type" value="Genomic_DNA"/>
</dbReference>
<dbReference type="SUPFAM" id="SSF47095">
    <property type="entry name" value="HMG-box"/>
    <property type="match status" value="1"/>
</dbReference>
<proteinExistence type="predicted"/>
<keyword evidence="3" id="KW-1185">Reference proteome</keyword>
<dbReference type="Gene3D" id="1.10.30.10">
    <property type="entry name" value="High mobility group box domain"/>
    <property type="match status" value="1"/>
</dbReference>
<sequence length="556" mass="61801">MFSSTWSFEPTWDPLVGDGNDLHWLSSGLPDALAVESLDPLAWEDLARQQLPPQLLSQSQHPCPALSASTRSSSSSASSSSMMMELSLEPEFANVAGEHNYYTSTAPPSDNESQSCHIRLVSAPAKTLVRPRLGFRRASAVAAKTSSPARMASRASRASAASSLVASSSRVATGRSHSWSAAVTAAPVYKYVAHAQLAMQCGQPKNSVENQNAWLQIARISHERRDLIANGFVQKYKSTGTGSAEAVVDHVLALFSQHYVREKIAILAREHVRARVPGLYDNDDSLFHALQARDLDVVNASLWLDQKKPRNTACQVKQIPRLTVFDELRAQNSPSALAPGLLAVEVRTSSGYNNFTASSTENSTLSEWDCDLLQLRHMSLLRESDDRRRKNKYYEFIEGKMKRPLNSFMLYRSALMKAVAILKVCSVVTDTCQVLSRHYPQLAESQLLSVVGSVVQDIELPFNLPVEIDCDVVRAAIQSTMYEPINENNPDAGLKPVDPKFANQTDVAQVITLMWNTEPHEFKQRFVEFSQIEKQHHHQVFPKYKYCPVKKDRTSA</sequence>
<reference evidence="3" key="1">
    <citation type="submission" date="2016-03" db="EMBL/GenBank/DDBJ databases">
        <authorList>
            <person name="Devillers Hugo."/>
        </authorList>
    </citation>
    <scope>NUCLEOTIDE SEQUENCE [LARGE SCALE GENOMIC DNA]</scope>
</reference>
<evidence type="ECO:0000313" key="2">
    <source>
        <dbReference type="EMBL" id="SCV02439.1"/>
    </source>
</evidence>
<name>A0A1G4KD34_9SACH</name>